<evidence type="ECO:0000313" key="9">
    <source>
        <dbReference type="Proteomes" id="UP000243359"/>
    </source>
</evidence>
<dbReference type="InterPro" id="IPR017961">
    <property type="entry name" value="DNA_pol_Y-fam_little_finger"/>
</dbReference>
<dbReference type="SUPFAM" id="SSF56672">
    <property type="entry name" value="DNA/RNA polymerases"/>
    <property type="match status" value="1"/>
</dbReference>
<protein>
    <submittedName>
        <fullName evidence="8">DNA polymerase V</fullName>
    </submittedName>
</protein>
<evidence type="ECO:0000256" key="2">
    <source>
        <dbReference type="ARBA" id="ARBA00022763"/>
    </source>
</evidence>
<dbReference type="InterPro" id="IPR050116">
    <property type="entry name" value="DNA_polymerase-Y"/>
</dbReference>
<comment type="similarity">
    <text evidence="1">Belongs to the DNA polymerase type-Y family.</text>
</comment>
<keyword evidence="4" id="KW-0741">SOS mutagenesis</keyword>
<dbReference type="Pfam" id="PF13438">
    <property type="entry name" value="DUF4113"/>
    <property type="match status" value="1"/>
</dbReference>
<dbReference type="InterPro" id="IPR043502">
    <property type="entry name" value="DNA/RNA_pol_sf"/>
</dbReference>
<sequence>MYALVDCNSFYVACERLFRPDLREHPVVVLSNNDGCVISRSSEAKALGIGMGEPYFKLRQRGALAGVEVFSSNYALYGNLSARVMRVLGELAPRLEQYSIDEAFLDLSGLGEPLPLYGRRLKSEVQRLVGIPVGVGIAASKTLAKLANWCAKQHSRSGVVVIAEPVRHEKLLRLAPVGEVWGIGRRLAPRLELMGIRTAWELASQEPAQMRRMFGLPMEQTVRELRGERCFALHDGPEPKQSIACSRSFAERITELPPLREALASHTLRAAEKLRAQDAWCRLLQVHLRTGLHNPGERQYQRSASVPLARASRDSRELVAAAQRALASLYRPGYRYQKIGVVLLELAHAGELQDDLFAPPPRPGSEALMATLDRINARHGHGTVRLARIPAQPQWAMRRELKSPGYVSRWGELAEVGGAEHAAGPAVANR</sequence>
<dbReference type="GO" id="GO:0003684">
    <property type="term" value="F:damaged DNA binding"/>
    <property type="evidence" value="ECO:0007669"/>
    <property type="project" value="InterPro"/>
</dbReference>
<keyword evidence="6" id="KW-0742">SOS response</keyword>
<dbReference type="InterPro" id="IPR001126">
    <property type="entry name" value="UmuC"/>
</dbReference>
<gene>
    <name evidence="8" type="ORF">SAMN05216221_0729</name>
</gene>
<evidence type="ECO:0000256" key="1">
    <source>
        <dbReference type="ARBA" id="ARBA00010945"/>
    </source>
</evidence>
<evidence type="ECO:0000256" key="3">
    <source>
        <dbReference type="ARBA" id="ARBA00023125"/>
    </source>
</evidence>
<evidence type="ECO:0000259" key="7">
    <source>
        <dbReference type="PROSITE" id="PS50173"/>
    </source>
</evidence>
<dbReference type="SUPFAM" id="SSF100879">
    <property type="entry name" value="Lesion bypass DNA polymerase (Y-family), little finger domain"/>
    <property type="match status" value="1"/>
</dbReference>
<dbReference type="PANTHER" id="PTHR11076:SF34">
    <property type="entry name" value="PROTEIN UMUC"/>
    <property type="match status" value="1"/>
</dbReference>
<dbReference type="AlphaFoldDB" id="A0A1H1N7R6"/>
<dbReference type="NCBIfam" id="NF002955">
    <property type="entry name" value="PRK03609.1"/>
    <property type="match status" value="1"/>
</dbReference>
<dbReference type="Gene3D" id="3.30.1490.100">
    <property type="entry name" value="DNA polymerase, Y-family, little finger domain"/>
    <property type="match status" value="1"/>
</dbReference>
<dbReference type="PROSITE" id="PS50173">
    <property type="entry name" value="UMUC"/>
    <property type="match status" value="1"/>
</dbReference>
<evidence type="ECO:0000313" key="8">
    <source>
        <dbReference type="EMBL" id="SDR95046.1"/>
    </source>
</evidence>
<dbReference type="Gene3D" id="3.30.70.270">
    <property type="match status" value="1"/>
</dbReference>
<evidence type="ECO:0000256" key="4">
    <source>
        <dbReference type="ARBA" id="ARBA00023199"/>
    </source>
</evidence>
<dbReference type="GO" id="GO:0005829">
    <property type="term" value="C:cytosol"/>
    <property type="evidence" value="ECO:0007669"/>
    <property type="project" value="TreeGrafter"/>
</dbReference>
<dbReference type="GO" id="GO:0042276">
    <property type="term" value="P:error-prone translesion synthesis"/>
    <property type="evidence" value="ECO:0007669"/>
    <property type="project" value="TreeGrafter"/>
</dbReference>
<dbReference type="EMBL" id="LT629751">
    <property type="protein sequence ID" value="SDR95046.1"/>
    <property type="molecule type" value="Genomic_DNA"/>
</dbReference>
<evidence type="ECO:0000256" key="6">
    <source>
        <dbReference type="ARBA" id="ARBA00023236"/>
    </source>
</evidence>
<dbReference type="STRING" id="1392877.SAMN05216221_0729"/>
<dbReference type="OrthoDB" id="9808813at2"/>
<dbReference type="InterPro" id="IPR025188">
    <property type="entry name" value="DUF4113"/>
</dbReference>
<dbReference type="GO" id="GO:0003887">
    <property type="term" value="F:DNA-directed DNA polymerase activity"/>
    <property type="evidence" value="ECO:0007669"/>
    <property type="project" value="TreeGrafter"/>
</dbReference>
<dbReference type="Proteomes" id="UP000243359">
    <property type="component" value="Chromosome I"/>
</dbReference>
<evidence type="ECO:0000256" key="5">
    <source>
        <dbReference type="ARBA" id="ARBA00023204"/>
    </source>
</evidence>
<dbReference type="CDD" id="cd01700">
    <property type="entry name" value="PolY_Pol_V_umuC"/>
    <property type="match status" value="1"/>
</dbReference>
<keyword evidence="2" id="KW-0227">DNA damage</keyword>
<organism evidence="8 9">
    <name type="scientific">Pseudomonas oryzae</name>
    <dbReference type="NCBI Taxonomy" id="1392877"/>
    <lineage>
        <taxon>Bacteria</taxon>
        <taxon>Pseudomonadati</taxon>
        <taxon>Pseudomonadota</taxon>
        <taxon>Gammaproteobacteria</taxon>
        <taxon>Pseudomonadales</taxon>
        <taxon>Pseudomonadaceae</taxon>
        <taxon>Pseudomonas</taxon>
    </lineage>
</organism>
<dbReference type="PANTHER" id="PTHR11076">
    <property type="entry name" value="DNA REPAIR POLYMERASE UMUC / TRANSFERASE FAMILY MEMBER"/>
    <property type="match status" value="1"/>
</dbReference>
<dbReference type="Gene3D" id="1.10.150.20">
    <property type="entry name" value="5' to 3' exonuclease, C-terminal subdomain"/>
    <property type="match status" value="1"/>
</dbReference>
<dbReference type="InterPro" id="IPR043128">
    <property type="entry name" value="Rev_trsase/Diguanyl_cyclase"/>
</dbReference>
<dbReference type="RefSeq" id="WP_090347657.1">
    <property type="nucleotide sequence ID" value="NZ_LT629751.1"/>
</dbReference>
<dbReference type="Gene3D" id="3.40.1170.60">
    <property type="match status" value="1"/>
</dbReference>
<name>A0A1H1N7R6_9PSED</name>
<dbReference type="Pfam" id="PF00817">
    <property type="entry name" value="IMS"/>
    <property type="match status" value="1"/>
</dbReference>
<reference evidence="9" key="1">
    <citation type="submission" date="2016-10" db="EMBL/GenBank/DDBJ databases">
        <authorList>
            <person name="Varghese N."/>
            <person name="Submissions S."/>
        </authorList>
    </citation>
    <scope>NUCLEOTIDE SEQUENCE [LARGE SCALE GENOMIC DNA]</scope>
    <source>
        <strain evidence="9">KCTC 32247</strain>
    </source>
</reference>
<proteinExistence type="inferred from homology"/>
<keyword evidence="3" id="KW-0238">DNA-binding</keyword>
<dbReference type="InterPro" id="IPR036775">
    <property type="entry name" value="DNA_pol_Y-fam_lit_finger_sf"/>
</dbReference>
<accession>A0A1H1N7R6</accession>
<dbReference type="GO" id="GO:0006281">
    <property type="term" value="P:DNA repair"/>
    <property type="evidence" value="ECO:0007669"/>
    <property type="project" value="UniProtKB-KW"/>
</dbReference>
<keyword evidence="9" id="KW-1185">Reference proteome</keyword>
<keyword evidence="5" id="KW-0234">DNA repair</keyword>
<dbReference type="GO" id="GO:0009432">
    <property type="term" value="P:SOS response"/>
    <property type="evidence" value="ECO:0007669"/>
    <property type="project" value="UniProtKB-KW"/>
</dbReference>
<feature type="domain" description="UmuC" evidence="7">
    <location>
        <begin position="2"/>
        <end position="184"/>
    </location>
</feature>
<dbReference type="Pfam" id="PF11799">
    <property type="entry name" value="IMS_C"/>
    <property type="match status" value="1"/>
</dbReference>